<feature type="transmembrane region" description="Helical" evidence="7">
    <location>
        <begin position="674"/>
        <end position="693"/>
    </location>
</feature>
<dbReference type="Gene3D" id="1.10.3720.10">
    <property type="entry name" value="MetI-like"/>
    <property type="match status" value="2"/>
</dbReference>
<dbReference type="InterPro" id="IPR000515">
    <property type="entry name" value="MetI-like"/>
</dbReference>
<dbReference type="OrthoDB" id="8557224at2"/>
<evidence type="ECO:0000256" key="6">
    <source>
        <dbReference type="ARBA" id="ARBA00023136"/>
    </source>
</evidence>
<feature type="transmembrane region" description="Helical" evidence="7">
    <location>
        <begin position="230"/>
        <end position="249"/>
    </location>
</feature>
<proteinExistence type="inferred from homology"/>
<evidence type="ECO:0000256" key="4">
    <source>
        <dbReference type="ARBA" id="ARBA00022692"/>
    </source>
</evidence>
<evidence type="ECO:0000259" key="8">
    <source>
        <dbReference type="PROSITE" id="PS50928"/>
    </source>
</evidence>
<feature type="transmembrane region" description="Helical" evidence="7">
    <location>
        <begin position="134"/>
        <end position="157"/>
    </location>
</feature>
<evidence type="ECO:0000313" key="10">
    <source>
        <dbReference type="Proteomes" id="UP000294309"/>
    </source>
</evidence>
<evidence type="ECO:0000313" key="9">
    <source>
        <dbReference type="EMBL" id="QBQ07864.1"/>
    </source>
</evidence>
<dbReference type="RefSeq" id="WP_134297644.1">
    <property type="nucleotide sequence ID" value="NZ_CP038013.1"/>
</dbReference>
<sequence length="871" mass="102047">MNYRRRMNALFSKDVFKIDNDYVQSPKKYFAILFFCLILGLLIFSIYFIDGDWKQLINGFPKLFLRIKQMLTWDLKSYFVKNTFGESFIYTTFVSFLQTFLMSFAGTVIGIIIALFLAICACNKLTKNKFINNLCIFILGMFRTIPSFVFVLILIGYFGQNTFTVMLTIVIFSIALSGKLFLERLQQINYKIYSTLIATGSKKPNAFNSGIKPQLSVSIMSLLFYGLESNVKYVAIIGGISRIGIGQLISKNQSLQKYDRVGFILFNLMLCIVFLEALIYFLKKYVIKDKDFFVDNKEIEKLNKQIKNINLKKNKSYFIESHIKNKYLELINENKNNKVKVKERKLAMQKEIKKFKNDHKYNLKKDINDFKEFKEKNININKWFVYNDYFKCKVRRDKIFVTNFNAQVQELKKNHINNLNLEIKQIKHNLQKNLSISNYLQKEPKKYIKRVIVGIIFLALFIYSMTLIDFHIEPFAIINSTNKNILRMLNMDLSSLFLTNNIVSIPVIKLVFETISIAMLATFIGSIFAYIFALLSSETIVNFYIAKVFKGFTILIRVVPTYIYAIIFVSIIGLGPFNGAIALAIGSFSMLTKYSREAFEEIDTKLVSQLEATGFNFLQKFRYGIIPQTSSRIISYIVYRFDINFKEVTILGVVGAGNMGFVLVAYFNDGYFEQFGALMFGIIICTFLVEYLANILRQKIKDDKNPYLIDWIILKLKNKNFILYKTNEVLLFNKDGLSFDRSKALYSYTNKKLFAIKKSNKINKKTALLKAYQEVFSLNKYSNLTDFKKEYLKVYKLIKLHFKNYLKTLKKNYTNNLKNYHLNYIKYAEDKTLKANQKDLKIEYKRSKIDQKTMYKYKVNNLNWFFNQNQQ</sequence>
<dbReference type="GO" id="GO:0055085">
    <property type="term" value="P:transmembrane transport"/>
    <property type="evidence" value="ECO:0007669"/>
    <property type="project" value="InterPro"/>
</dbReference>
<evidence type="ECO:0000256" key="1">
    <source>
        <dbReference type="ARBA" id="ARBA00004651"/>
    </source>
</evidence>
<comment type="subcellular location">
    <subcellularLocation>
        <location evidence="1 7">Cell membrane</location>
        <topology evidence="1 7">Multi-pass membrane protein</topology>
    </subcellularLocation>
</comment>
<dbReference type="GO" id="GO:0005886">
    <property type="term" value="C:plasma membrane"/>
    <property type="evidence" value="ECO:0007669"/>
    <property type="project" value="UniProtKB-SubCell"/>
</dbReference>
<feature type="transmembrane region" description="Helical" evidence="7">
    <location>
        <begin position="562"/>
        <end position="586"/>
    </location>
</feature>
<dbReference type="PANTHER" id="PTHR30043:SF1">
    <property type="entry name" value="ABC TRANSPORT SYSTEM PERMEASE PROTEIN P69"/>
    <property type="match status" value="1"/>
</dbReference>
<feature type="transmembrane region" description="Helical" evidence="7">
    <location>
        <begin position="451"/>
        <end position="472"/>
    </location>
</feature>
<evidence type="ECO:0000256" key="3">
    <source>
        <dbReference type="ARBA" id="ARBA00022475"/>
    </source>
</evidence>
<dbReference type="Pfam" id="PF00528">
    <property type="entry name" value="BPD_transp_1"/>
    <property type="match status" value="2"/>
</dbReference>
<reference evidence="9 10" key="1">
    <citation type="submission" date="2019-03" db="EMBL/GenBank/DDBJ databases">
        <title>Complete genome sequence of Spiroplasma gladiatoris TG-1 (DSM 22552).</title>
        <authorList>
            <person name="Lin Y.-C."/>
            <person name="Chou L."/>
            <person name="Kuo C.-H."/>
        </authorList>
    </citation>
    <scope>NUCLEOTIDE SEQUENCE [LARGE SCALE GENOMIC DNA]</scope>
    <source>
        <strain evidence="9 10">TG-1</strain>
    </source>
</reference>
<dbReference type="Proteomes" id="UP000294309">
    <property type="component" value="Chromosome"/>
</dbReference>
<keyword evidence="6 7" id="KW-0472">Membrane</keyword>
<dbReference type="EMBL" id="CP038013">
    <property type="protein sequence ID" value="QBQ07864.1"/>
    <property type="molecule type" value="Genomic_DNA"/>
</dbReference>
<feature type="transmembrane region" description="Helical" evidence="7">
    <location>
        <begin position="163"/>
        <end position="182"/>
    </location>
</feature>
<evidence type="ECO:0000256" key="7">
    <source>
        <dbReference type="RuleBase" id="RU363032"/>
    </source>
</evidence>
<keyword evidence="3" id="KW-1003">Cell membrane</keyword>
<name>A0A4P7AHD3_9MOLU</name>
<organism evidence="9 10">
    <name type="scientific">Spiroplasma gladiatoris</name>
    <dbReference type="NCBI Taxonomy" id="2143"/>
    <lineage>
        <taxon>Bacteria</taxon>
        <taxon>Bacillati</taxon>
        <taxon>Mycoplasmatota</taxon>
        <taxon>Mollicutes</taxon>
        <taxon>Entomoplasmatales</taxon>
        <taxon>Spiroplasmataceae</taxon>
        <taxon>Spiroplasma</taxon>
    </lineage>
</organism>
<feature type="transmembrane region" description="Helical" evidence="7">
    <location>
        <begin position="261"/>
        <end position="282"/>
    </location>
</feature>
<protein>
    <submittedName>
        <fullName evidence="9">Phosphonate transport system permease protein</fullName>
    </submittedName>
</protein>
<dbReference type="AlphaFoldDB" id="A0A4P7AHD3"/>
<dbReference type="SUPFAM" id="SSF161098">
    <property type="entry name" value="MetI-like"/>
    <property type="match status" value="2"/>
</dbReference>
<dbReference type="InterPro" id="IPR035906">
    <property type="entry name" value="MetI-like_sf"/>
</dbReference>
<feature type="transmembrane region" description="Helical" evidence="7">
    <location>
        <begin position="100"/>
        <end position="122"/>
    </location>
</feature>
<dbReference type="CDD" id="cd06261">
    <property type="entry name" value="TM_PBP2"/>
    <property type="match status" value="2"/>
</dbReference>
<feature type="transmembrane region" description="Helical" evidence="7">
    <location>
        <begin position="29"/>
        <end position="49"/>
    </location>
</feature>
<keyword evidence="2 7" id="KW-0813">Transport</keyword>
<gene>
    <name evidence="9" type="primary">phnE</name>
    <name evidence="9" type="ORF">SGLAD_v1c06650</name>
</gene>
<feature type="transmembrane region" description="Helical" evidence="7">
    <location>
        <begin position="648"/>
        <end position="668"/>
    </location>
</feature>
<accession>A0A4P7AHD3</accession>
<evidence type="ECO:0000256" key="2">
    <source>
        <dbReference type="ARBA" id="ARBA00022448"/>
    </source>
</evidence>
<evidence type="ECO:0000256" key="5">
    <source>
        <dbReference type="ARBA" id="ARBA00022989"/>
    </source>
</evidence>
<dbReference type="PROSITE" id="PS50928">
    <property type="entry name" value="ABC_TM1"/>
    <property type="match status" value="2"/>
</dbReference>
<keyword evidence="5 7" id="KW-1133">Transmembrane helix</keyword>
<feature type="domain" description="ABC transmembrane type-1" evidence="8">
    <location>
        <begin position="96"/>
        <end position="282"/>
    </location>
</feature>
<dbReference type="PANTHER" id="PTHR30043">
    <property type="entry name" value="PHOSPHONATES TRANSPORT SYSTEM PERMEASE PROTEIN"/>
    <property type="match status" value="1"/>
</dbReference>
<comment type="similarity">
    <text evidence="7">Belongs to the binding-protein-dependent transport system permease family.</text>
</comment>
<keyword evidence="4 7" id="KW-0812">Transmembrane</keyword>
<feature type="domain" description="ABC transmembrane type-1" evidence="8">
    <location>
        <begin position="511"/>
        <end position="693"/>
    </location>
</feature>
<dbReference type="KEGG" id="sgq:SGLAD_v1c06650"/>
<keyword evidence="10" id="KW-1185">Reference proteome</keyword>